<organism evidence="1 2">
    <name type="scientific">Raoultella terrigena</name>
    <name type="common">Klebsiella terrigena</name>
    <dbReference type="NCBI Taxonomy" id="577"/>
    <lineage>
        <taxon>Bacteria</taxon>
        <taxon>Pseudomonadati</taxon>
        <taxon>Pseudomonadota</taxon>
        <taxon>Gammaproteobacteria</taxon>
        <taxon>Enterobacterales</taxon>
        <taxon>Enterobacteriaceae</taxon>
        <taxon>Klebsiella/Raoultella group</taxon>
        <taxon>Raoultella</taxon>
    </lineage>
</organism>
<reference evidence="1 2" key="1">
    <citation type="submission" date="2018-12" db="EMBL/GenBank/DDBJ databases">
        <authorList>
            <consortium name="Pathogen Informatics"/>
        </authorList>
    </citation>
    <scope>NUCLEOTIDE SEQUENCE [LARGE SCALE GENOMIC DNA]</scope>
    <source>
        <strain evidence="1 2">NCTC13098</strain>
    </source>
</reference>
<sequence length="78" mass="8299">MDVAAAAQRACGIGSGDIQRIEVTALTLKRHHAAAVVEIIPPALIRMFGSVNKNVGIFRRMNGHHANVGALLRAIDCL</sequence>
<evidence type="ECO:0000313" key="1">
    <source>
        <dbReference type="EMBL" id="VDR23743.1"/>
    </source>
</evidence>
<protein>
    <submittedName>
        <fullName evidence="1">Uncharacterized protein</fullName>
    </submittedName>
</protein>
<dbReference type="Proteomes" id="UP000274346">
    <property type="component" value="Chromosome"/>
</dbReference>
<dbReference type="KEGG" id="rtg:NCTC13098_00012"/>
<dbReference type="AlphaFoldDB" id="A0A3P8M0J0"/>
<dbReference type="EMBL" id="LR131271">
    <property type="protein sequence ID" value="VDR23743.1"/>
    <property type="molecule type" value="Genomic_DNA"/>
</dbReference>
<gene>
    <name evidence="1" type="ORF">NCTC13098_00012</name>
</gene>
<accession>A0A3P8M0J0</accession>
<name>A0A3P8M0J0_RAOTE</name>
<proteinExistence type="predicted"/>
<evidence type="ECO:0000313" key="2">
    <source>
        <dbReference type="Proteomes" id="UP000274346"/>
    </source>
</evidence>